<comment type="similarity">
    <text evidence="3">Belongs to the peptidase S15 family.</text>
</comment>
<dbReference type="Gene3D" id="2.60.120.260">
    <property type="entry name" value="Galactose-binding domain-like"/>
    <property type="match status" value="1"/>
</dbReference>
<evidence type="ECO:0000313" key="17">
    <source>
        <dbReference type="Proteomes" id="UP000031397"/>
    </source>
</evidence>
<protein>
    <recommendedName>
        <fullName evidence="6">Xaa-Pro dipeptidyl-peptidase</fullName>
        <ecNumber evidence="5">3.4.14.11</ecNumber>
    </recommendedName>
    <alternativeName>
        <fullName evidence="12">X-Pro dipeptidyl-peptidase</fullName>
    </alternativeName>
    <alternativeName>
        <fullName evidence="11">X-prolyl-dipeptidyl aminopeptidase</fullName>
    </alternativeName>
</protein>
<accession>A0A0C1M5V7</accession>
<keyword evidence="7" id="KW-0031">Aminopeptidase</keyword>
<dbReference type="GO" id="GO:0004177">
    <property type="term" value="F:aminopeptidase activity"/>
    <property type="evidence" value="ECO:0007669"/>
    <property type="project" value="UniProtKB-KW"/>
</dbReference>
<keyword evidence="9 16" id="KW-0378">Hydrolase</keyword>
<comment type="subunit">
    <text evidence="4">Homodimer.</text>
</comment>
<evidence type="ECO:0000256" key="3">
    <source>
        <dbReference type="ARBA" id="ARBA00010819"/>
    </source>
</evidence>
<dbReference type="SMART" id="SM00940">
    <property type="entry name" value="PepX_N"/>
    <property type="match status" value="1"/>
</dbReference>
<keyword evidence="8" id="KW-0645">Protease</keyword>
<feature type="compositionally biased region" description="Polar residues" evidence="13">
    <location>
        <begin position="255"/>
        <end position="272"/>
    </location>
</feature>
<dbReference type="InterPro" id="IPR015251">
    <property type="entry name" value="PepX_N_dom"/>
</dbReference>
<evidence type="ECO:0000259" key="14">
    <source>
        <dbReference type="SMART" id="SM00939"/>
    </source>
</evidence>
<feature type="domain" description="Xaa-Pro dipeptidyl-peptidase C-terminal" evidence="14">
    <location>
        <begin position="535"/>
        <end position="792"/>
    </location>
</feature>
<dbReference type="Proteomes" id="UP000031397">
    <property type="component" value="Unassembled WGS sequence"/>
</dbReference>
<dbReference type="InterPro" id="IPR000383">
    <property type="entry name" value="Xaa-Pro-like_dom"/>
</dbReference>
<dbReference type="EMBL" id="JOJZ01000019">
    <property type="protein sequence ID" value="KID41609.1"/>
    <property type="molecule type" value="Genomic_DNA"/>
</dbReference>
<dbReference type="Pfam" id="PF02129">
    <property type="entry name" value="Peptidase_S15"/>
    <property type="match status" value="1"/>
</dbReference>
<dbReference type="SMART" id="SM00939">
    <property type="entry name" value="PepX_C"/>
    <property type="match status" value="1"/>
</dbReference>
<comment type="function">
    <text evidence="2">Removes N-terminal dipeptides sequentially from polypeptides having unsubstituted N-termini provided that the penultimate residue is proline.</text>
</comment>
<gene>
    <name evidence="16" type="ORF">LfDm3_0851</name>
</gene>
<name>A0A0C1M5V7_9LACO</name>
<dbReference type="AlphaFoldDB" id="A0A0C1M5V7"/>
<dbReference type="GO" id="GO:0008239">
    <property type="term" value="F:dipeptidyl-peptidase activity"/>
    <property type="evidence" value="ECO:0007669"/>
    <property type="project" value="UniProtKB-EC"/>
</dbReference>
<reference evidence="16 17" key="1">
    <citation type="submission" date="2014-06" db="EMBL/GenBank/DDBJ databases">
        <title>Functional and comparative genomic analyses of the Drosophila gut microbiota identify candidate symbiosis factors.</title>
        <authorList>
            <person name="Newell P.D."/>
            <person name="Chaston J.M."/>
            <person name="Douglas A.E."/>
        </authorList>
    </citation>
    <scope>NUCLEOTIDE SEQUENCE [LARGE SCALE GENOMIC DNA]</scope>
    <source>
        <strain evidence="16 17">DmCS_002</strain>
    </source>
</reference>
<dbReference type="InterPro" id="IPR008252">
    <property type="entry name" value="Pept_S15_Xpro"/>
</dbReference>
<dbReference type="OrthoDB" id="319764at2"/>
<organism evidence="16 17">
    <name type="scientific">Fructilactobacillus fructivorans</name>
    <dbReference type="NCBI Taxonomy" id="1614"/>
    <lineage>
        <taxon>Bacteria</taxon>
        <taxon>Bacillati</taxon>
        <taxon>Bacillota</taxon>
        <taxon>Bacilli</taxon>
        <taxon>Lactobacillales</taxon>
        <taxon>Lactobacillaceae</taxon>
        <taxon>Fructilactobacillus</taxon>
    </lineage>
</organism>
<evidence type="ECO:0000256" key="13">
    <source>
        <dbReference type="SAM" id="MobiDB-lite"/>
    </source>
</evidence>
<dbReference type="InterPro" id="IPR008979">
    <property type="entry name" value="Galactose-bd-like_sf"/>
</dbReference>
<sequence>MKNNQFAQKSVNLNTVKQELAQIGFDPVEIENSKNVADAFLKLLKKALVNVNDKSSQIEKLNNLLATPDQQLGNYLVNNGEINQQVFYLVVLQLLQFQADVDFKINDPISAMKKINLAYIPKTAKWNKNDLLKAWYLLLTTHTKNGQTYLDHLANQGFFKGISKEHPLFFNGKAQAIFEPNDLIYETVYVETDTDSDKDGNADLIKVEITRPKTSFKLGTLYTASPYDQGTNDDWGEQMTHNVDEPLARKEPDDTTYSDIQYQKQPQKFSTRKTMGFSDHATEHHTPKPGYTLNDYFLMRGYAVVYSSEIGTKDSDGIQTCGSHAQTDATVSVIEWINHKRRAFTNRTDNIEIKADWSNGNVAMTGRSYLGTLANAAATTGVDGLKTIISEAAISSWYDYYRENGLVMAPGGFQGEDADVLAAETFSRSLNPGDNLKIRPFFDRYLASMKNLMDRTTGNYNEFWDERNYRNDISNIKADVLIVQGLNDWNVKPVNAAKLWQGISHLPINKKIILHQGQHIYINAFRSFDFNDIVNMWISHELYDVDNDVMEQIPNMIVQDNVKPETWTKQKSWLDNSGKKYYLNQHGLTDTSETGQLTYHDQLDQAEFKQYRISPQKWAKDLLDQNGPLKANQLLFKTPNLTEDQIISGFPKLHLRIATSKNVGLLSARLVDYGEANRLNVTPTTLVPKGLLLGHKWYTDDLREFTLNKHPTPSKMISFGHINLQNRHSSYQNDELVPHQFYDIDLTFQPTFYHLPAGRKLGLVLYGTDFQMTQRGNQKIDYTIDLENSYLQVPHK</sequence>
<dbReference type="InterPro" id="IPR029058">
    <property type="entry name" value="AB_hydrolase_fold"/>
</dbReference>
<proteinExistence type="inferred from homology"/>
<evidence type="ECO:0000256" key="1">
    <source>
        <dbReference type="ARBA" id="ARBA00000123"/>
    </source>
</evidence>
<comment type="catalytic activity">
    <reaction evidence="1">
        <text>Hydrolyzes Xaa-Pro-|- bonds to release unblocked, N-terminal dipeptides from substrates including Ala-Pro-|-p-nitroanilide and (sequentially) Tyr-Pro-|-Phe-Pro-|-Gly-Pro-|-Ile.</text>
        <dbReference type="EC" id="3.4.14.11"/>
    </reaction>
</comment>
<dbReference type="Pfam" id="PF08530">
    <property type="entry name" value="PepX_C"/>
    <property type="match status" value="1"/>
</dbReference>
<dbReference type="PATRIC" id="fig|1614.7.peg.807"/>
<dbReference type="Gene3D" id="1.10.246.70">
    <property type="match status" value="1"/>
</dbReference>
<evidence type="ECO:0000256" key="7">
    <source>
        <dbReference type="ARBA" id="ARBA00022438"/>
    </source>
</evidence>
<dbReference type="RefSeq" id="WP_039144368.1">
    <property type="nucleotide sequence ID" value="NZ_JOJZ01000019.1"/>
</dbReference>
<evidence type="ECO:0000256" key="10">
    <source>
        <dbReference type="ARBA" id="ARBA00022825"/>
    </source>
</evidence>
<dbReference type="SUPFAM" id="SSF49785">
    <property type="entry name" value="Galactose-binding domain-like"/>
    <property type="match status" value="1"/>
</dbReference>
<evidence type="ECO:0000259" key="15">
    <source>
        <dbReference type="SMART" id="SM00940"/>
    </source>
</evidence>
<dbReference type="Pfam" id="PF09168">
    <property type="entry name" value="PepX_N"/>
    <property type="match status" value="1"/>
</dbReference>
<dbReference type="NCBIfam" id="NF003781">
    <property type="entry name" value="PRK05371.1-2"/>
    <property type="match status" value="1"/>
</dbReference>
<keyword evidence="10" id="KW-0720">Serine protease</keyword>
<evidence type="ECO:0000256" key="5">
    <source>
        <dbReference type="ARBA" id="ARBA00012463"/>
    </source>
</evidence>
<feature type="region of interest" description="Disordered" evidence="13">
    <location>
        <begin position="248"/>
        <end position="272"/>
    </location>
</feature>
<dbReference type="InterPro" id="IPR013736">
    <property type="entry name" value="Xaa-Pro_dipept_C"/>
</dbReference>
<dbReference type="SUPFAM" id="SSF53474">
    <property type="entry name" value="alpha/beta-Hydrolases"/>
    <property type="match status" value="1"/>
</dbReference>
<dbReference type="SUPFAM" id="SSF81761">
    <property type="entry name" value="X-Prolyl dipeptidyl aminopeptidase PepX, N-terminal domain"/>
    <property type="match status" value="1"/>
</dbReference>
<dbReference type="EC" id="3.4.14.11" evidence="5"/>
<comment type="caution">
    <text evidence="16">The sequence shown here is derived from an EMBL/GenBank/DDBJ whole genome shotgun (WGS) entry which is preliminary data.</text>
</comment>
<dbReference type="Gene3D" id="3.40.50.1820">
    <property type="entry name" value="alpha/beta hydrolase"/>
    <property type="match status" value="1"/>
</dbReference>
<evidence type="ECO:0000313" key="16">
    <source>
        <dbReference type="EMBL" id="KID41609.1"/>
    </source>
</evidence>
<evidence type="ECO:0000256" key="8">
    <source>
        <dbReference type="ARBA" id="ARBA00022670"/>
    </source>
</evidence>
<dbReference type="InterPro" id="IPR036313">
    <property type="entry name" value="PepX_N_dom_sf"/>
</dbReference>
<keyword evidence="17" id="KW-1185">Reference proteome</keyword>
<evidence type="ECO:0000256" key="12">
    <source>
        <dbReference type="ARBA" id="ARBA00031951"/>
    </source>
</evidence>
<evidence type="ECO:0000256" key="11">
    <source>
        <dbReference type="ARBA" id="ARBA00030045"/>
    </source>
</evidence>
<feature type="domain" description="X-Prolyl dipeptidyl aminopeptidase PepX N-terminal" evidence="15">
    <location>
        <begin position="1"/>
        <end position="158"/>
    </location>
</feature>
<dbReference type="GO" id="GO:0008236">
    <property type="term" value="F:serine-type peptidase activity"/>
    <property type="evidence" value="ECO:0007669"/>
    <property type="project" value="UniProtKB-KW"/>
</dbReference>
<evidence type="ECO:0000256" key="9">
    <source>
        <dbReference type="ARBA" id="ARBA00022801"/>
    </source>
</evidence>
<dbReference type="GO" id="GO:0006508">
    <property type="term" value="P:proteolysis"/>
    <property type="evidence" value="ECO:0007669"/>
    <property type="project" value="UniProtKB-KW"/>
</dbReference>
<evidence type="ECO:0000256" key="4">
    <source>
        <dbReference type="ARBA" id="ARBA00011738"/>
    </source>
</evidence>
<evidence type="ECO:0000256" key="6">
    <source>
        <dbReference type="ARBA" id="ARBA00014682"/>
    </source>
</evidence>
<evidence type="ECO:0000256" key="2">
    <source>
        <dbReference type="ARBA" id="ARBA00003997"/>
    </source>
</evidence>
<dbReference type="GeneID" id="74913516"/>
<dbReference type="PRINTS" id="PR00923">
    <property type="entry name" value="LACTOPTASE"/>
</dbReference>